<accession>A0AAV9WHA9</accession>
<dbReference type="EMBL" id="JAVHJL010000003">
    <property type="protein sequence ID" value="KAK6507519.1"/>
    <property type="molecule type" value="Genomic_DNA"/>
</dbReference>
<keyword evidence="3" id="KW-1185">Reference proteome</keyword>
<sequence>MFILKSLVAALALGLVQETIAAAAAPACCTNKCGKPVQLAKNGKKDCSAFLIKTVIPTRTTTLFKTTTLARTTTVSKTTTLAKSSTAIKKVTDTTDITVTTVISETDYSTSTSLATTEETATVTDTTTTVETLYETTTVPYPVETVSITLKKRSAKPTKPSYASACDNGAYTRACSCLGIKPKTTTRSAVVKTVYKTRTAYKTVTAYKTFTAYKTNTVTHTSKANTETRTHSVSLSTYTTIISGTAITATETVTLTEPATLTETTVSVATQTADPVPPTCAGKGFALYIRDSTNANGWGAGTINSIGEGIYVRLWSNGAAPMAIDDNGNLQSWYGSTFQYKIKAADILPAKVWIQYIPAGVSYTWASVDLTCGIGGAPDYELTCKSATETYLTTFCRENGEYRLTVYTDVSQLNGWVCTNDGKSKATCIL</sequence>
<reference evidence="2 3" key="1">
    <citation type="submission" date="2023-08" db="EMBL/GenBank/DDBJ databases">
        <authorList>
            <person name="Palmer J.M."/>
        </authorList>
    </citation>
    <scope>NUCLEOTIDE SEQUENCE [LARGE SCALE GENOMIC DNA]</scope>
    <source>
        <strain evidence="2 3">TWF481</strain>
    </source>
</reference>
<evidence type="ECO:0000256" key="1">
    <source>
        <dbReference type="SAM" id="SignalP"/>
    </source>
</evidence>
<organism evidence="2 3">
    <name type="scientific">Arthrobotrys musiformis</name>
    <dbReference type="NCBI Taxonomy" id="47236"/>
    <lineage>
        <taxon>Eukaryota</taxon>
        <taxon>Fungi</taxon>
        <taxon>Dikarya</taxon>
        <taxon>Ascomycota</taxon>
        <taxon>Pezizomycotina</taxon>
        <taxon>Orbiliomycetes</taxon>
        <taxon>Orbiliales</taxon>
        <taxon>Orbiliaceae</taxon>
        <taxon>Arthrobotrys</taxon>
    </lineage>
</organism>
<dbReference type="Proteomes" id="UP001370758">
    <property type="component" value="Unassembled WGS sequence"/>
</dbReference>
<comment type="caution">
    <text evidence="2">The sequence shown here is derived from an EMBL/GenBank/DDBJ whole genome shotgun (WGS) entry which is preliminary data.</text>
</comment>
<feature type="signal peptide" evidence="1">
    <location>
        <begin position="1"/>
        <end position="21"/>
    </location>
</feature>
<keyword evidence="1" id="KW-0732">Signal</keyword>
<proteinExistence type="predicted"/>
<evidence type="ECO:0000313" key="2">
    <source>
        <dbReference type="EMBL" id="KAK6507519.1"/>
    </source>
</evidence>
<gene>
    <name evidence="2" type="ORF">TWF481_005950</name>
</gene>
<protein>
    <submittedName>
        <fullName evidence="2">Uncharacterized protein</fullName>
    </submittedName>
</protein>
<feature type="chain" id="PRO_5043429567" evidence="1">
    <location>
        <begin position="22"/>
        <end position="430"/>
    </location>
</feature>
<dbReference type="AlphaFoldDB" id="A0AAV9WHA9"/>
<name>A0AAV9WHA9_9PEZI</name>
<evidence type="ECO:0000313" key="3">
    <source>
        <dbReference type="Proteomes" id="UP001370758"/>
    </source>
</evidence>